<dbReference type="SUPFAM" id="SSF51735">
    <property type="entry name" value="NAD(P)-binding Rossmann-fold domains"/>
    <property type="match status" value="1"/>
</dbReference>
<accession>A0AAX2AHN2</accession>
<dbReference type="InterPro" id="IPR028614">
    <property type="entry name" value="GDP_fucose/colitose_synth"/>
</dbReference>
<dbReference type="KEGG" id="amyt:AMYT_0709"/>
<feature type="binding site" evidence="5">
    <location>
        <position position="190"/>
    </location>
    <ligand>
        <name>substrate</name>
    </ligand>
</feature>
<evidence type="ECO:0000256" key="5">
    <source>
        <dbReference type="HAMAP-Rule" id="MF_00956"/>
    </source>
</evidence>
<comment type="similarity">
    <text evidence="1 5">Belongs to the NAD(P)-dependent epimerase/dehydratase family. Fucose synthase subfamily.</text>
</comment>
<keyword evidence="2 5" id="KW-0521">NADP</keyword>
<keyword evidence="5" id="KW-0511">Multifunctional enzyme</keyword>
<evidence type="ECO:0000313" key="7">
    <source>
        <dbReference type="EMBL" id="RXK16524.1"/>
    </source>
</evidence>
<dbReference type="Gene3D" id="3.40.50.720">
    <property type="entry name" value="NAD(P)-binding Rossmann-like Domain"/>
    <property type="match status" value="1"/>
</dbReference>
<sequence>MFNTESNIYVAGHTGLLGSAIVKKLKENGYKNIITKTHKELELTDKLAVNHFFSENKIEYIFLCAGKVGGIIGNKTNPALYLHQNLIIQDTIFEMAVKYNVKNVVFYGSSCTYPKICPQPIKEEYWLTGAIEETSMGYAAAKIAGIIACKSYNIQYNTNRFICVIPNSMYGPNDNFDLENSHVFSALIRKFHEAKQRDDKSITLWGSGTPKREFIFSEDVADASIFLVKNSNNLENNFYNLGTGVDYSIKELAKNIAKIVEFDGEILWDTTKPDGTPRKLLDSSRFLSLGWKPKINFEEGLKITYNWYKDTYANT</sequence>
<evidence type="ECO:0000256" key="1">
    <source>
        <dbReference type="ARBA" id="ARBA00005959"/>
    </source>
</evidence>
<comment type="pathway">
    <text evidence="5">Nucleotide-sugar biosynthesis; GDP-L-fucose biosynthesis via de novo pathway; GDP-L-fucose from GDP-alpha-D-mannose: step 2/2.</text>
</comment>
<keyword evidence="3 5" id="KW-0560">Oxidoreductase</keyword>
<dbReference type="GO" id="GO:0070401">
    <property type="term" value="F:NADP+ binding"/>
    <property type="evidence" value="ECO:0007669"/>
    <property type="project" value="UniProtKB-UniRule"/>
</dbReference>
<dbReference type="GO" id="GO:0042351">
    <property type="term" value="P:'de novo' GDP-L-fucose biosynthetic process"/>
    <property type="evidence" value="ECO:0007669"/>
    <property type="project" value="UniProtKB-UniRule"/>
</dbReference>
<feature type="active site" description="Proton donor/acceptor" evidence="5">
    <location>
        <position position="138"/>
    </location>
</feature>
<feature type="domain" description="NAD-dependent epimerase/dehydratase" evidence="6">
    <location>
        <begin position="8"/>
        <end position="242"/>
    </location>
</feature>
<feature type="site" description="Important for catalytic activity" evidence="5">
    <location>
        <position position="109"/>
    </location>
</feature>
<comment type="caution">
    <text evidence="5">Lacks conserved residue(s) required for the propagation of feature annotation.</text>
</comment>
<keyword evidence="8" id="KW-1185">Reference proteome</keyword>
<dbReference type="InterPro" id="IPR001509">
    <property type="entry name" value="Epimerase_deHydtase"/>
</dbReference>
<reference evidence="7 8" key="1">
    <citation type="submission" date="2017-09" db="EMBL/GenBank/DDBJ databases">
        <title>Genomics of the genus Arcobacter.</title>
        <authorList>
            <person name="Perez-Cataluna A."/>
            <person name="Figueras M.J."/>
            <person name="Salas-Masso N."/>
        </authorList>
    </citation>
    <scope>NUCLEOTIDE SEQUENCE [LARGE SCALE GENOMIC DNA]</scope>
    <source>
        <strain evidence="7 8">CECT 7386</strain>
    </source>
</reference>
<feature type="binding site" evidence="5">
    <location>
        <position position="212"/>
    </location>
    <ligand>
        <name>substrate</name>
    </ligand>
</feature>
<comment type="function">
    <text evidence="5">Catalyzes the two-step NADP-dependent conversion of GDP-4-dehydro-6-deoxy-D-mannose to GDP-fucose, involving an epimerase and a reductase reaction.</text>
</comment>
<feature type="binding site" evidence="5">
    <location>
        <position position="205"/>
    </location>
    <ligand>
        <name>substrate</name>
    </ligand>
</feature>
<dbReference type="Pfam" id="PF01370">
    <property type="entry name" value="Epimerase"/>
    <property type="match status" value="1"/>
</dbReference>
<comment type="catalytic activity">
    <reaction evidence="5">
        <text>GDP-beta-L-fucose + NADP(+) = GDP-4-dehydro-alpha-D-rhamnose + NADPH + H(+)</text>
        <dbReference type="Rhea" id="RHEA:18885"/>
        <dbReference type="ChEBI" id="CHEBI:15378"/>
        <dbReference type="ChEBI" id="CHEBI:57273"/>
        <dbReference type="ChEBI" id="CHEBI:57783"/>
        <dbReference type="ChEBI" id="CHEBI:57964"/>
        <dbReference type="ChEBI" id="CHEBI:58349"/>
        <dbReference type="EC" id="1.1.1.271"/>
    </reaction>
</comment>
<organism evidence="7 8">
    <name type="scientific">Malaciobacter mytili LMG 24559</name>
    <dbReference type="NCBI Taxonomy" id="1032238"/>
    <lineage>
        <taxon>Bacteria</taxon>
        <taxon>Pseudomonadati</taxon>
        <taxon>Campylobacterota</taxon>
        <taxon>Epsilonproteobacteria</taxon>
        <taxon>Campylobacterales</taxon>
        <taxon>Arcobacteraceae</taxon>
        <taxon>Malaciobacter</taxon>
    </lineage>
</organism>
<dbReference type="HAMAP" id="MF_00956">
    <property type="entry name" value="GDP_fucose_synth"/>
    <property type="match status" value="1"/>
</dbReference>
<protein>
    <recommendedName>
        <fullName evidence="5">GDP-L-fucose synthase</fullName>
        <ecNumber evidence="5">1.1.1.271</ecNumber>
    </recommendedName>
    <alternativeName>
        <fullName evidence="5">GDP-4-keto-6-deoxy-D-mannose-3,5-epimerase-4-reductase</fullName>
    </alternativeName>
</protein>
<feature type="site" description="Important for catalytic activity" evidence="5">
    <location>
        <position position="111"/>
    </location>
</feature>
<dbReference type="CDD" id="cd05239">
    <property type="entry name" value="GDP_FS_SDR_e"/>
    <property type="match status" value="1"/>
</dbReference>
<proteinExistence type="inferred from homology"/>
<evidence type="ECO:0000313" key="8">
    <source>
        <dbReference type="Proteomes" id="UP000290092"/>
    </source>
</evidence>
<dbReference type="Gene3D" id="3.90.25.10">
    <property type="entry name" value="UDP-galactose 4-epimerase, domain 1"/>
    <property type="match status" value="1"/>
</dbReference>
<dbReference type="GO" id="GO:0050577">
    <property type="term" value="F:GDP-L-fucose synthase activity"/>
    <property type="evidence" value="ECO:0007669"/>
    <property type="project" value="UniProtKB-UniRule"/>
</dbReference>
<dbReference type="InterPro" id="IPR036291">
    <property type="entry name" value="NAD(P)-bd_dom_sf"/>
</dbReference>
<dbReference type="GO" id="GO:0016853">
    <property type="term" value="F:isomerase activity"/>
    <property type="evidence" value="ECO:0007669"/>
    <property type="project" value="UniProtKB-KW"/>
</dbReference>
<evidence type="ECO:0000256" key="4">
    <source>
        <dbReference type="ARBA" id="ARBA00023235"/>
    </source>
</evidence>
<dbReference type="EC" id="1.1.1.271" evidence="5"/>
<name>A0AAX2AHN2_9BACT</name>
<dbReference type="RefSeq" id="WP_114841177.1">
    <property type="nucleotide sequence ID" value="NZ_CP031219.1"/>
</dbReference>
<dbReference type="AlphaFoldDB" id="A0AAX2AHN2"/>
<dbReference type="PANTHER" id="PTHR43238">
    <property type="entry name" value="GDP-L-FUCOSE SYNTHASE"/>
    <property type="match status" value="1"/>
</dbReference>
<keyword evidence="4 5" id="KW-0413">Isomerase</keyword>
<comment type="caution">
    <text evidence="7">The sequence shown here is derived from an EMBL/GenBank/DDBJ whole genome shotgun (WGS) entry which is preliminary data.</text>
</comment>
<gene>
    <name evidence="5" type="primary">fcl</name>
    <name evidence="7" type="ORF">CP985_02955</name>
</gene>
<dbReference type="PANTHER" id="PTHR43238:SF1">
    <property type="entry name" value="GDP-L-FUCOSE SYNTHASE"/>
    <property type="match status" value="1"/>
</dbReference>
<evidence type="ECO:0000256" key="3">
    <source>
        <dbReference type="ARBA" id="ARBA00023002"/>
    </source>
</evidence>
<dbReference type="Proteomes" id="UP000290092">
    <property type="component" value="Unassembled WGS sequence"/>
</dbReference>
<dbReference type="EMBL" id="NXID01000006">
    <property type="protein sequence ID" value="RXK16524.1"/>
    <property type="molecule type" value="Genomic_DNA"/>
</dbReference>
<evidence type="ECO:0000259" key="6">
    <source>
        <dbReference type="Pfam" id="PF01370"/>
    </source>
</evidence>
<feature type="binding site" evidence="5">
    <location>
        <position position="142"/>
    </location>
    <ligand>
        <name>NADP(+)</name>
        <dbReference type="ChEBI" id="CHEBI:58349"/>
    </ligand>
</feature>
<feature type="binding site" evidence="5">
    <location>
        <begin position="12"/>
        <end position="18"/>
    </location>
    <ligand>
        <name>NADP(+)</name>
        <dbReference type="ChEBI" id="CHEBI:58349"/>
    </ligand>
</feature>
<feature type="binding site" evidence="5">
    <location>
        <position position="182"/>
    </location>
    <ligand>
        <name>NADP(+)</name>
        <dbReference type="ChEBI" id="CHEBI:58349"/>
    </ligand>
</feature>
<feature type="binding site" evidence="5">
    <location>
        <position position="274"/>
    </location>
    <ligand>
        <name>substrate</name>
    </ligand>
</feature>
<evidence type="ECO:0000256" key="2">
    <source>
        <dbReference type="ARBA" id="ARBA00022857"/>
    </source>
</evidence>